<evidence type="ECO:0000256" key="1">
    <source>
        <dbReference type="ARBA" id="ARBA00004651"/>
    </source>
</evidence>
<evidence type="ECO:0000313" key="8">
    <source>
        <dbReference type="EMBL" id="CAF4659958.1"/>
    </source>
</evidence>
<name>A0A817ZYQ9_9BILA</name>
<dbReference type="EMBL" id="CAJNYT010001135">
    <property type="protein sequence ID" value="CAF3397019.1"/>
    <property type="molecule type" value="Genomic_DNA"/>
</dbReference>
<keyword evidence="5 6" id="KW-0472">Membrane</keyword>
<feature type="transmembrane region" description="Helical" evidence="6">
    <location>
        <begin position="40"/>
        <end position="63"/>
    </location>
</feature>
<dbReference type="AlphaFoldDB" id="A0A817ZYQ9"/>
<dbReference type="PANTHER" id="PTHR30213:SF1">
    <property type="entry name" value="INNER MEMBRANE PROTEIN YHJD"/>
    <property type="match status" value="1"/>
</dbReference>
<dbReference type="Pfam" id="PF03631">
    <property type="entry name" value="Virul_fac_BrkB"/>
    <property type="match status" value="1"/>
</dbReference>
<dbReference type="InterPro" id="IPR017039">
    <property type="entry name" value="Virul_fac_BrkB"/>
</dbReference>
<dbReference type="Proteomes" id="UP000663872">
    <property type="component" value="Unassembled WGS sequence"/>
</dbReference>
<feature type="transmembrane region" description="Helical" evidence="6">
    <location>
        <begin position="149"/>
        <end position="168"/>
    </location>
</feature>
<gene>
    <name evidence="7" type="ORF">GRG538_LOCUS9656</name>
    <name evidence="8" type="ORF">QYT958_LOCUS15430</name>
</gene>
<evidence type="ECO:0000256" key="3">
    <source>
        <dbReference type="ARBA" id="ARBA00022692"/>
    </source>
</evidence>
<evidence type="ECO:0000256" key="4">
    <source>
        <dbReference type="ARBA" id="ARBA00022989"/>
    </source>
</evidence>
<feature type="transmembrane region" description="Helical" evidence="6">
    <location>
        <begin position="253"/>
        <end position="274"/>
    </location>
</feature>
<evidence type="ECO:0000256" key="2">
    <source>
        <dbReference type="ARBA" id="ARBA00022475"/>
    </source>
</evidence>
<accession>A0A817ZYQ9</accession>
<feature type="transmembrane region" description="Helical" evidence="6">
    <location>
        <begin position="106"/>
        <end position="128"/>
    </location>
</feature>
<sequence length="361" mass="40762">MLNEIKSSSVFQGGQRQTKPMRRFLRKFSNDWSMDFSAMLAYNLLITLLPIAVALFGILGLVLKNYPDTQKEVKDKIIHLFPSDNTTQGGIKQVVDLAFNQLSKDAGLILAIGIFFALFGASRLFIAIDKCMTIVYRLPQRTFLRQNMLAFGMLFFFIIIIPIILAASSAPSALLSFIPGGGGRFGTFLAGMLFSLIVAFIFFESIYWFVPNKKMSFKVTWCGSLVAAGTLEIFIILFPLYVRRFMGNYAGQIGFAVILLLFFFYFATILILGAQINAFFFEHYKPLVDGLGTYLSYMHDEHGVGDQRRPLCEHRTDIQPTTATERAMTSQSSPRHIWFNKLCPSKTTSSTEQDREGEHMI</sequence>
<dbReference type="GO" id="GO:0005886">
    <property type="term" value="C:plasma membrane"/>
    <property type="evidence" value="ECO:0007669"/>
    <property type="project" value="UniProtKB-SubCell"/>
</dbReference>
<keyword evidence="3 6" id="KW-0812">Transmembrane</keyword>
<dbReference type="EMBL" id="CAJOBR010002146">
    <property type="protein sequence ID" value="CAF4659958.1"/>
    <property type="molecule type" value="Genomic_DNA"/>
</dbReference>
<reference evidence="7" key="1">
    <citation type="submission" date="2021-02" db="EMBL/GenBank/DDBJ databases">
        <authorList>
            <person name="Nowell W R."/>
        </authorList>
    </citation>
    <scope>NUCLEOTIDE SEQUENCE</scope>
</reference>
<feature type="transmembrane region" description="Helical" evidence="6">
    <location>
        <begin position="222"/>
        <end position="241"/>
    </location>
</feature>
<evidence type="ECO:0000256" key="5">
    <source>
        <dbReference type="ARBA" id="ARBA00023136"/>
    </source>
</evidence>
<keyword evidence="4 6" id="KW-1133">Transmembrane helix</keyword>
<protein>
    <recommendedName>
        <fullName evidence="10">YihY/virulence factor BrkB family protein</fullName>
    </recommendedName>
</protein>
<evidence type="ECO:0008006" key="10">
    <source>
        <dbReference type="Google" id="ProtNLM"/>
    </source>
</evidence>
<comment type="subcellular location">
    <subcellularLocation>
        <location evidence="1">Cell membrane</location>
        <topology evidence="1">Multi-pass membrane protein</topology>
    </subcellularLocation>
</comment>
<feature type="transmembrane region" description="Helical" evidence="6">
    <location>
        <begin position="188"/>
        <end position="210"/>
    </location>
</feature>
<evidence type="ECO:0000256" key="6">
    <source>
        <dbReference type="SAM" id="Phobius"/>
    </source>
</evidence>
<dbReference type="Proteomes" id="UP000663848">
    <property type="component" value="Unassembled WGS sequence"/>
</dbReference>
<organism evidence="7 9">
    <name type="scientific">Rotaria socialis</name>
    <dbReference type="NCBI Taxonomy" id="392032"/>
    <lineage>
        <taxon>Eukaryota</taxon>
        <taxon>Metazoa</taxon>
        <taxon>Spiralia</taxon>
        <taxon>Gnathifera</taxon>
        <taxon>Rotifera</taxon>
        <taxon>Eurotatoria</taxon>
        <taxon>Bdelloidea</taxon>
        <taxon>Philodinida</taxon>
        <taxon>Philodinidae</taxon>
        <taxon>Rotaria</taxon>
    </lineage>
</organism>
<evidence type="ECO:0000313" key="7">
    <source>
        <dbReference type="EMBL" id="CAF3397019.1"/>
    </source>
</evidence>
<evidence type="ECO:0000313" key="9">
    <source>
        <dbReference type="Proteomes" id="UP000663872"/>
    </source>
</evidence>
<proteinExistence type="predicted"/>
<comment type="caution">
    <text evidence="7">The sequence shown here is derived from an EMBL/GenBank/DDBJ whole genome shotgun (WGS) entry which is preliminary data.</text>
</comment>
<dbReference type="PANTHER" id="PTHR30213">
    <property type="entry name" value="INNER MEMBRANE PROTEIN YHJD"/>
    <property type="match status" value="1"/>
</dbReference>
<keyword evidence="2" id="KW-1003">Cell membrane</keyword>